<keyword evidence="5" id="KW-1185">Reference proteome</keyword>
<organism evidence="4 5">
    <name type="scientific">Channa striata</name>
    <name type="common">Snakehead murrel</name>
    <name type="synonym">Ophicephalus striatus</name>
    <dbReference type="NCBI Taxonomy" id="64152"/>
    <lineage>
        <taxon>Eukaryota</taxon>
        <taxon>Metazoa</taxon>
        <taxon>Chordata</taxon>
        <taxon>Craniata</taxon>
        <taxon>Vertebrata</taxon>
        <taxon>Euteleostomi</taxon>
        <taxon>Actinopterygii</taxon>
        <taxon>Neopterygii</taxon>
        <taxon>Teleostei</taxon>
        <taxon>Neoteleostei</taxon>
        <taxon>Acanthomorphata</taxon>
        <taxon>Anabantaria</taxon>
        <taxon>Anabantiformes</taxon>
        <taxon>Channoidei</taxon>
        <taxon>Channidae</taxon>
        <taxon>Channa</taxon>
    </lineage>
</organism>
<dbReference type="EMBL" id="JAUPFM010000014">
    <property type="protein sequence ID" value="KAK2830771.1"/>
    <property type="molecule type" value="Genomic_DNA"/>
</dbReference>
<dbReference type="AlphaFoldDB" id="A0AA88M5P8"/>
<name>A0AA88M5P8_CHASR</name>
<comment type="caution">
    <text evidence="4">The sequence shown here is derived from an EMBL/GenBank/DDBJ whole genome shotgun (WGS) entry which is preliminary data.</text>
</comment>
<dbReference type="Proteomes" id="UP001187415">
    <property type="component" value="Unassembled WGS sequence"/>
</dbReference>
<dbReference type="InterPro" id="IPR037055">
    <property type="entry name" value="MHC_I-like_Ag-recog_sf"/>
</dbReference>
<gene>
    <name evidence="4" type="ORF">Q5P01_018702</name>
</gene>
<evidence type="ECO:0000313" key="4">
    <source>
        <dbReference type="EMBL" id="KAK2830771.1"/>
    </source>
</evidence>
<evidence type="ECO:0000256" key="1">
    <source>
        <dbReference type="ARBA" id="ARBA00023180"/>
    </source>
</evidence>
<dbReference type="InterPro" id="IPR011162">
    <property type="entry name" value="MHC_I/II-like_Ag-recog"/>
</dbReference>
<evidence type="ECO:0008006" key="6">
    <source>
        <dbReference type="Google" id="ProtNLM"/>
    </source>
</evidence>
<proteinExistence type="predicted"/>
<keyword evidence="3" id="KW-1133">Transmembrane helix</keyword>
<reference evidence="4" key="1">
    <citation type="submission" date="2023-07" db="EMBL/GenBank/DDBJ databases">
        <title>Chromosome-level Genome Assembly of Striped Snakehead (Channa striata).</title>
        <authorList>
            <person name="Liu H."/>
        </authorList>
    </citation>
    <scope>NUCLEOTIDE SEQUENCE</scope>
    <source>
        <strain evidence="4">Gz</strain>
        <tissue evidence="4">Muscle</tissue>
    </source>
</reference>
<protein>
    <recommendedName>
        <fullName evidence="6">MHC class I-like antigen recognition-like domain-containing protein</fullName>
    </recommendedName>
</protein>
<keyword evidence="3" id="KW-0472">Membrane</keyword>
<feature type="region of interest" description="Disordered" evidence="2">
    <location>
        <begin position="141"/>
        <end position="162"/>
    </location>
</feature>
<dbReference type="Gene3D" id="3.30.500.10">
    <property type="entry name" value="MHC class I-like antigen recognition-like"/>
    <property type="match status" value="1"/>
</dbReference>
<accession>A0AA88M5P8</accession>
<evidence type="ECO:0000313" key="5">
    <source>
        <dbReference type="Proteomes" id="UP001187415"/>
    </source>
</evidence>
<keyword evidence="3" id="KW-0812">Transmembrane</keyword>
<dbReference type="SUPFAM" id="SSF54452">
    <property type="entry name" value="MHC antigen-recognition domain"/>
    <property type="match status" value="1"/>
</dbReference>
<sequence>MKYVLTGSSGVPNFPEFVGIAKVNEVQVGYCDSIMKKAEPKHEWMKKIEEHNPQHVEWNINACLNSQYYFKDFAEELKQRFNKSGGKLSGVKDDIITKLDKAVIRSNEEFPVGLVVGVVAGLILLAVCIAGFFIWRAKKNTGSDTSSENNSEEQAKMMKPTA</sequence>
<evidence type="ECO:0000256" key="2">
    <source>
        <dbReference type="SAM" id="MobiDB-lite"/>
    </source>
</evidence>
<evidence type="ECO:0000256" key="3">
    <source>
        <dbReference type="SAM" id="Phobius"/>
    </source>
</evidence>
<keyword evidence="1" id="KW-0325">Glycoprotein</keyword>
<feature type="transmembrane region" description="Helical" evidence="3">
    <location>
        <begin position="110"/>
        <end position="135"/>
    </location>
</feature>